<dbReference type="EMBL" id="JBBWWQ010000014">
    <property type="protein sequence ID" value="KAK8931284.1"/>
    <property type="molecule type" value="Genomic_DNA"/>
</dbReference>
<gene>
    <name evidence="1" type="ORF">KSP39_PZI016239</name>
</gene>
<comment type="caution">
    <text evidence="1">The sequence shown here is derived from an EMBL/GenBank/DDBJ whole genome shotgun (WGS) entry which is preliminary data.</text>
</comment>
<dbReference type="AlphaFoldDB" id="A0AAP0G108"/>
<keyword evidence="2" id="KW-1185">Reference proteome</keyword>
<evidence type="ECO:0000313" key="2">
    <source>
        <dbReference type="Proteomes" id="UP001418222"/>
    </source>
</evidence>
<organism evidence="1 2">
    <name type="scientific">Platanthera zijinensis</name>
    <dbReference type="NCBI Taxonomy" id="2320716"/>
    <lineage>
        <taxon>Eukaryota</taxon>
        <taxon>Viridiplantae</taxon>
        <taxon>Streptophyta</taxon>
        <taxon>Embryophyta</taxon>
        <taxon>Tracheophyta</taxon>
        <taxon>Spermatophyta</taxon>
        <taxon>Magnoliopsida</taxon>
        <taxon>Liliopsida</taxon>
        <taxon>Asparagales</taxon>
        <taxon>Orchidaceae</taxon>
        <taxon>Orchidoideae</taxon>
        <taxon>Orchideae</taxon>
        <taxon>Orchidinae</taxon>
        <taxon>Platanthera</taxon>
    </lineage>
</organism>
<proteinExistence type="predicted"/>
<dbReference type="Proteomes" id="UP001418222">
    <property type="component" value="Unassembled WGS sequence"/>
</dbReference>
<accession>A0AAP0G108</accession>
<evidence type="ECO:0000313" key="1">
    <source>
        <dbReference type="EMBL" id="KAK8931284.1"/>
    </source>
</evidence>
<sequence>MSMHVFLCTNKYHILAGMEPQLRMLWLYVISICVSPMRCLDERAPLMIVVYFIAHTGMQGVTSHILLKENIIW</sequence>
<name>A0AAP0G108_9ASPA</name>
<reference evidence="1 2" key="1">
    <citation type="journal article" date="2022" name="Nat. Plants">
        <title>Genomes of leafy and leafless Platanthera orchids illuminate the evolution of mycoheterotrophy.</title>
        <authorList>
            <person name="Li M.H."/>
            <person name="Liu K.W."/>
            <person name="Li Z."/>
            <person name="Lu H.C."/>
            <person name="Ye Q.L."/>
            <person name="Zhang D."/>
            <person name="Wang J.Y."/>
            <person name="Li Y.F."/>
            <person name="Zhong Z.M."/>
            <person name="Liu X."/>
            <person name="Yu X."/>
            <person name="Liu D.K."/>
            <person name="Tu X.D."/>
            <person name="Liu B."/>
            <person name="Hao Y."/>
            <person name="Liao X.Y."/>
            <person name="Jiang Y.T."/>
            <person name="Sun W.H."/>
            <person name="Chen J."/>
            <person name="Chen Y.Q."/>
            <person name="Ai Y."/>
            <person name="Zhai J.W."/>
            <person name="Wu S.S."/>
            <person name="Zhou Z."/>
            <person name="Hsiao Y.Y."/>
            <person name="Wu W.L."/>
            <person name="Chen Y.Y."/>
            <person name="Lin Y.F."/>
            <person name="Hsu J.L."/>
            <person name="Li C.Y."/>
            <person name="Wang Z.W."/>
            <person name="Zhao X."/>
            <person name="Zhong W.Y."/>
            <person name="Ma X.K."/>
            <person name="Ma L."/>
            <person name="Huang J."/>
            <person name="Chen G.Z."/>
            <person name="Huang M.Z."/>
            <person name="Huang L."/>
            <person name="Peng D.H."/>
            <person name="Luo Y.B."/>
            <person name="Zou S.Q."/>
            <person name="Chen S.P."/>
            <person name="Lan S."/>
            <person name="Tsai W.C."/>
            <person name="Van de Peer Y."/>
            <person name="Liu Z.J."/>
        </authorList>
    </citation>
    <scope>NUCLEOTIDE SEQUENCE [LARGE SCALE GENOMIC DNA]</scope>
    <source>
        <strain evidence="1">Lor287</strain>
    </source>
</reference>
<protein>
    <submittedName>
        <fullName evidence="1">Uncharacterized protein</fullName>
    </submittedName>
</protein>